<dbReference type="OrthoDB" id="2641762at2759"/>
<feature type="region of interest" description="Disordered" evidence="1">
    <location>
        <begin position="334"/>
        <end position="359"/>
    </location>
</feature>
<dbReference type="AlphaFoldDB" id="A0A0C9UF04"/>
<feature type="transmembrane region" description="Helical" evidence="2">
    <location>
        <begin position="257"/>
        <end position="276"/>
    </location>
</feature>
<dbReference type="HOGENOM" id="CLU_044614_0_2_1"/>
<gene>
    <name evidence="3" type="ORF">M422DRAFT_37667</name>
</gene>
<name>A0A0C9UF04_SPHS4</name>
<dbReference type="EMBL" id="KN837330">
    <property type="protein sequence ID" value="KIJ27597.1"/>
    <property type="molecule type" value="Genomic_DNA"/>
</dbReference>
<evidence type="ECO:0000313" key="4">
    <source>
        <dbReference type="Proteomes" id="UP000054279"/>
    </source>
</evidence>
<feature type="transmembrane region" description="Helical" evidence="2">
    <location>
        <begin position="20"/>
        <end position="45"/>
    </location>
</feature>
<organism evidence="3 4">
    <name type="scientific">Sphaerobolus stellatus (strain SS14)</name>
    <dbReference type="NCBI Taxonomy" id="990650"/>
    <lineage>
        <taxon>Eukaryota</taxon>
        <taxon>Fungi</taxon>
        <taxon>Dikarya</taxon>
        <taxon>Basidiomycota</taxon>
        <taxon>Agaricomycotina</taxon>
        <taxon>Agaricomycetes</taxon>
        <taxon>Phallomycetidae</taxon>
        <taxon>Geastrales</taxon>
        <taxon>Sphaerobolaceae</taxon>
        <taxon>Sphaerobolus</taxon>
    </lineage>
</organism>
<feature type="transmembrane region" description="Helical" evidence="2">
    <location>
        <begin position="109"/>
        <end position="128"/>
    </location>
</feature>
<evidence type="ECO:0008006" key="5">
    <source>
        <dbReference type="Google" id="ProtNLM"/>
    </source>
</evidence>
<accession>A0A0C9UF04</accession>
<feature type="transmembrane region" description="Helical" evidence="2">
    <location>
        <begin position="185"/>
        <end position="207"/>
    </location>
</feature>
<feature type="transmembrane region" description="Helical" evidence="2">
    <location>
        <begin position="140"/>
        <end position="165"/>
    </location>
</feature>
<reference evidence="3 4" key="1">
    <citation type="submission" date="2014-06" db="EMBL/GenBank/DDBJ databases">
        <title>Evolutionary Origins and Diversification of the Mycorrhizal Mutualists.</title>
        <authorList>
            <consortium name="DOE Joint Genome Institute"/>
            <consortium name="Mycorrhizal Genomics Consortium"/>
            <person name="Kohler A."/>
            <person name="Kuo A."/>
            <person name="Nagy L.G."/>
            <person name="Floudas D."/>
            <person name="Copeland A."/>
            <person name="Barry K.W."/>
            <person name="Cichocki N."/>
            <person name="Veneault-Fourrey C."/>
            <person name="LaButti K."/>
            <person name="Lindquist E.A."/>
            <person name="Lipzen A."/>
            <person name="Lundell T."/>
            <person name="Morin E."/>
            <person name="Murat C."/>
            <person name="Riley R."/>
            <person name="Ohm R."/>
            <person name="Sun H."/>
            <person name="Tunlid A."/>
            <person name="Henrissat B."/>
            <person name="Grigoriev I.V."/>
            <person name="Hibbett D.S."/>
            <person name="Martin F."/>
        </authorList>
    </citation>
    <scope>NUCLEOTIDE SEQUENCE [LARGE SCALE GENOMIC DNA]</scope>
    <source>
        <strain evidence="3 4">SS14</strain>
    </source>
</reference>
<keyword evidence="2" id="KW-0812">Transmembrane</keyword>
<evidence type="ECO:0000256" key="1">
    <source>
        <dbReference type="SAM" id="MobiDB-lite"/>
    </source>
</evidence>
<keyword evidence="4" id="KW-1185">Reference proteome</keyword>
<protein>
    <recommendedName>
        <fullName evidence="5">Chitin synthase export chaperone</fullName>
    </recommendedName>
</protein>
<proteinExistence type="predicted"/>
<keyword evidence="2" id="KW-0472">Membrane</keyword>
<feature type="transmembrane region" description="Helical" evidence="2">
    <location>
        <begin position="227"/>
        <end position="251"/>
    </location>
</feature>
<feature type="compositionally biased region" description="Polar residues" evidence="1">
    <location>
        <begin position="338"/>
        <end position="359"/>
    </location>
</feature>
<evidence type="ECO:0000256" key="2">
    <source>
        <dbReference type="SAM" id="Phobius"/>
    </source>
</evidence>
<keyword evidence="2" id="KW-1133">Transmembrane helix</keyword>
<sequence>MSNPYLPDEDPATLFLERTFLAGDFITGVEYGIQFILYLITARYLWSYSKIRERRLLFLLGYITMLLVWETIFIVVQAITVQDIYVDHRNYPGGPWAYFLATQYKAENIIFYASLFVLTFLSDFLVLWRCWVIWSASGRGIAWAVTAFPILLLIASFVMGTLWTLQSSMPGLSLYSALPIAFGTSYYVVSVSINIILTILITIRILLHRKKLLDTLPAEHAQQYLSLMTIIIESAAIYSVTALLFIVTYAVNNPINQIFLTVASGCQQIAGYLIILRVAKGRAWGRNTTQMMTQSIKFNPSADTETAAHELTSIAFASSGQSRGPTQTIGFEIRKQPHSPNSALSLGTSEGTRTAWDSK</sequence>
<feature type="transmembrane region" description="Helical" evidence="2">
    <location>
        <begin position="57"/>
        <end position="79"/>
    </location>
</feature>
<evidence type="ECO:0000313" key="3">
    <source>
        <dbReference type="EMBL" id="KIJ27597.1"/>
    </source>
</evidence>
<dbReference type="Proteomes" id="UP000054279">
    <property type="component" value="Unassembled WGS sequence"/>
</dbReference>